<accession>A0A151I2E2</accession>
<evidence type="ECO:0000256" key="1">
    <source>
        <dbReference type="SAM" id="MobiDB-lite"/>
    </source>
</evidence>
<protein>
    <submittedName>
        <fullName evidence="2">Uncharacterized protein</fullName>
    </submittedName>
</protein>
<sequence length="364" mass="40571">MSKFFRKLIFCDCSSRSDYDSRSIVFDESIVDDPPPKFTEASNYELEPDDVAKHFDLSTIKFIDDEEADEDATCTKNEELDGPNGSGRIRDAWVIAVERNARERLQKLTALQKIQPRDIHSILHQRTINSVASTSEDSTSKDVSNGQITVTLADKELETNSFSTKLSNGTIPKGLGKEADIRVENTSQERKDSLEKQHSCEEANLLQPVQSGRIGERRSSSPFQNGRTEVLIGEPEGGPRSPRGSTSSAVNDGNFLNPPDERDEPICRPVKNMTYIVKIISDPIIFVTYRLGDLFTLYRLPRMEESSYDSGNSSRTMAAYGDGDKPQTSLADTFDRQSNFPSSVHIGMRATNLTAKGSWDHSTN</sequence>
<dbReference type="Proteomes" id="UP000078540">
    <property type="component" value="Unassembled WGS sequence"/>
</dbReference>
<keyword evidence="3" id="KW-1185">Reference proteome</keyword>
<dbReference type="AlphaFoldDB" id="A0A151I2E2"/>
<evidence type="ECO:0000313" key="3">
    <source>
        <dbReference type="Proteomes" id="UP000078540"/>
    </source>
</evidence>
<feature type="compositionally biased region" description="Low complexity" evidence="1">
    <location>
        <begin position="238"/>
        <end position="248"/>
    </location>
</feature>
<evidence type="ECO:0000313" key="2">
    <source>
        <dbReference type="EMBL" id="KYM80978.1"/>
    </source>
</evidence>
<name>A0A151I2E2_9HYME</name>
<feature type="compositionally biased region" description="Basic and acidic residues" evidence="1">
    <location>
        <begin position="186"/>
        <end position="201"/>
    </location>
</feature>
<feature type="region of interest" description="Disordered" evidence="1">
    <location>
        <begin position="186"/>
        <end position="263"/>
    </location>
</feature>
<gene>
    <name evidence="2" type="ORF">ALC53_08542</name>
</gene>
<reference evidence="2 3" key="1">
    <citation type="submission" date="2015-09" db="EMBL/GenBank/DDBJ databases">
        <title>Atta colombica WGS genome.</title>
        <authorList>
            <person name="Nygaard S."/>
            <person name="Hu H."/>
            <person name="Boomsma J."/>
            <person name="Zhang G."/>
        </authorList>
    </citation>
    <scope>NUCLEOTIDE SEQUENCE [LARGE SCALE GENOMIC DNA]</scope>
    <source>
        <strain evidence="2">Treedump-2</strain>
        <tissue evidence="2">Whole body</tissue>
    </source>
</reference>
<dbReference type="EMBL" id="KQ976543">
    <property type="protein sequence ID" value="KYM80978.1"/>
    <property type="molecule type" value="Genomic_DNA"/>
</dbReference>
<proteinExistence type="predicted"/>
<organism evidence="2 3">
    <name type="scientific">Atta colombica</name>
    <dbReference type="NCBI Taxonomy" id="520822"/>
    <lineage>
        <taxon>Eukaryota</taxon>
        <taxon>Metazoa</taxon>
        <taxon>Ecdysozoa</taxon>
        <taxon>Arthropoda</taxon>
        <taxon>Hexapoda</taxon>
        <taxon>Insecta</taxon>
        <taxon>Pterygota</taxon>
        <taxon>Neoptera</taxon>
        <taxon>Endopterygota</taxon>
        <taxon>Hymenoptera</taxon>
        <taxon>Apocrita</taxon>
        <taxon>Aculeata</taxon>
        <taxon>Formicoidea</taxon>
        <taxon>Formicidae</taxon>
        <taxon>Myrmicinae</taxon>
        <taxon>Atta</taxon>
    </lineage>
</organism>